<dbReference type="SUPFAM" id="SSF55681">
    <property type="entry name" value="Class II aaRS and biotin synthetases"/>
    <property type="match status" value="1"/>
</dbReference>
<dbReference type="EMBL" id="VXIV02001667">
    <property type="protein sequence ID" value="KAF6030820.1"/>
    <property type="molecule type" value="Genomic_DNA"/>
</dbReference>
<keyword evidence="1" id="KW-0648">Protein biosynthesis</keyword>
<keyword evidence="2" id="KW-0812">Transmembrane</keyword>
<dbReference type="Proteomes" id="UP000593567">
    <property type="component" value="Unassembled WGS sequence"/>
</dbReference>
<evidence type="ECO:0000313" key="4">
    <source>
        <dbReference type="Proteomes" id="UP000593567"/>
    </source>
</evidence>
<dbReference type="GO" id="GO:0005739">
    <property type="term" value="C:mitochondrion"/>
    <property type="evidence" value="ECO:0007669"/>
    <property type="project" value="TreeGrafter"/>
</dbReference>
<protein>
    <submittedName>
        <fullName evidence="3">PARS2</fullName>
    </submittedName>
</protein>
<keyword evidence="2" id="KW-1133">Transmembrane helix</keyword>
<dbReference type="GO" id="GO:0006433">
    <property type="term" value="P:prolyl-tRNA aminoacylation"/>
    <property type="evidence" value="ECO:0007669"/>
    <property type="project" value="InterPro"/>
</dbReference>
<dbReference type="OrthoDB" id="10267474at2759"/>
<evidence type="ECO:0000256" key="1">
    <source>
        <dbReference type="ARBA" id="ARBA00022917"/>
    </source>
</evidence>
<name>A0A7J7JWM4_BUGNE</name>
<dbReference type="PANTHER" id="PTHR42753:SF10">
    <property type="entry name" value="PROLINE--TRNA LIGASE, MITOCHONDRIAL-RELATED"/>
    <property type="match status" value="1"/>
</dbReference>
<reference evidence="3" key="1">
    <citation type="submission" date="2020-06" db="EMBL/GenBank/DDBJ databases">
        <title>Draft genome of Bugula neritina, a colonial animal packing powerful symbionts and potential medicines.</title>
        <authorList>
            <person name="Rayko M."/>
        </authorList>
    </citation>
    <scope>NUCLEOTIDE SEQUENCE [LARGE SCALE GENOMIC DNA]</scope>
    <source>
        <strain evidence="3">Kwan_BN1</strain>
    </source>
</reference>
<dbReference type="InterPro" id="IPR045864">
    <property type="entry name" value="aa-tRNA-synth_II/BPL/LPL"/>
</dbReference>
<dbReference type="Gene3D" id="3.30.930.10">
    <property type="entry name" value="Bira Bifunctional Protein, Domain 2"/>
    <property type="match status" value="1"/>
</dbReference>
<dbReference type="InterPro" id="IPR002316">
    <property type="entry name" value="Pro-tRNA-ligase_IIa"/>
</dbReference>
<keyword evidence="2" id="KW-0472">Membrane</keyword>
<dbReference type="PANTHER" id="PTHR42753">
    <property type="entry name" value="MITOCHONDRIAL RIBOSOME PROTEIN L39/PROLYL-TRNA LIGASE FAMILY MEMBER"/>
    <property type="match status" value="1"/>
</dbReference>
<comment type="caution">
    <text evidence="3">The sequence shown here is derived from an EMBL/GenBank/DDBJ whole genome shotgun (WGS) entry which is preliminary data.</text>
</comment>
<dbReference type="InterPro" id="IPR050062">
    <property type="entry name" value="Pro-tRNA_synthetase"/>
</dbReference>
<evidence type="ECO:0000256" key="2">
    <source>
        <dbReference type="SAM" id="Phobius"/>
    </source>
</evidence>
<evidence type="ECO:0000313" key="3">
    <source>
        <dbReference type="EMBL" id="KAF6030820.1"/>
    </source>
</evidence>
<proteinExistence type="predicted"/>
<dbReference type="GO" id="GO:0005524">
    <property type="term" value="F:ATP binding"/>
    <property type="evidence" value="ECO:0007669"/>
    <property type="project" value="InterPro"/>
</dbReference>
<sequence length="183" mass="20723">MNRSRRCISKIFPNAVPSKDSAGAGLNQTETATASVSQILFSKKRLLERCYPGSYIINSYLLRALRKLEGLVDFHMQSIGAQRILMPSLSPSHLWKDSGRWDLMGKELFRVEDRNDNQLCLAPTHEETVCSIGSQSSAFLQVITITLISSKYYVILLHLRTYQIVNIKVSAFFHLAILLVYLD</sequence>
<organism evidence="3 4">
    <name type="scientific">Bugula neritina</name>
    <name type="common">Brown bryozoan</name>
    <name type="synonym">Sertularia neritina</name>
    <dbReference type="NCBI Taxonomy" id="10212"/>
    <lineage>
        <taxon>Eukaryota</taxon>
        <taxon>Metazoa</taxon>
        <taxon>Spiralia</taxon>
        <taxon>Lophotrochozoa</taxon>
        <taxon>Bryozoa</taxon>
        <taxon>Gymnolaemata</taxon>
        <taxon>Cheilostomatida</taxon>
        <taxon>Flustrina</taxon>
        <taxon>Buguloidea</taxon>
        <taxon>Bugulidae</taxon>
        <taxon>Bugula</taxon>
    </lineage>
</organism>
<keyword evidence="4" id="KW-1185">Reference proteome</keyword>
<feature type="transmembrane region" description="Helical" evidence="2">
    <location>
        <begin position="162"/>
        <end position="182"/>
    </location>
</feature>
<dbReference type="GO" id="GO:0004827">
    <property type="term" value="F:proline-tRNA ligase activity"/>
    <property type="evidence" value="ECO:0007669"/>
    <property type="project" value="InterPro"/>
</dbReference>
<dbReference type="PRINTS" id="PR01046">
    <property type="entry name" value="TRNASYNTHPRO"/>
</dbReference>
<dbReference type="AlphaFoldDB" id="A0A7J7JWM4"/>
<accession>A0A7J7JWM4</accession>
<gene>
    <name evidence="3" type="ORF">EB796_010864</name>
</gene>